<dbReference type="AlphaFoldDB" id="A0A4U0UIJ6"/>
<feature type="transmembrane region" description="Helical" evidence="7">
    <location>
        <begin position="233"/>
        <end position="254"/>
    </location>
</feature>
<evidence type="ECO:0000313" key="13">
    <source>
        <dbReference type="Proteomes" id="UP001175353"/>
    </source>
</evidence>
<evidence type="ECO:0000313" key="10">
    <source>
        <dbReference type="EMBL" id="KAK1010609.1"/>
    </source>
</evidence>
<feature type="transmembrane region" description="Helical" evidence="7">
    <location>
        <begin position="457"/>
        <end position="479"/>
    </location>
</feature>
<comment type="similarity">
    <text evidence="2">Belongs to the TDE1 family.</text>
</comment>
<feature type="transmembrane region" description="Helical" evidence="7">
    <location>
        <begin position="102"/>
        <end position="119"/>
    </location>
</feature>
<evidence type="ECO:0000256" key="3">
    <source>
        <dbReference type="ARBA" id="ARBA00022692"/>
    </source>
</evidence>
<dbReference type="PANTHER" id="PTHR10383">
    <property type="entry name" value="SERINE INCORPORATOR"/>
    <property type="match status" value="1"/>
</dbReference>
<feature type="compositionally biased region" description="Basic and acidic residues" evidence="6">
    <location>
        <begin position="364"/>
        <end position="379"/>
    </location>
</feature>
<organism evidence="11 12">
    <name type="scientific">Friedmanniomyces endolithicus</name>
    <dbReference type="NCBI Taxonomy" id="329885"/>
    <lineage>
        <taxon>Eukaryota</taxon>
        <taxon>Fungi</taxon>
        <taxon>Dikarya</taxon>
        <taxon>Ascomycota</taxon>
        <taxon>Pezizomycotina</taxon>
        <taxon>Dothideomycetes</taxon>
        <taxon>Dothideomycetidae</taxon>
        <taxon>Mycosphaerellales</taxon>
        <taxon>Teratosphaeriaceae</taxon>
        <taxon>Friedmanniomyces</taxon>
    </lineage>
</organism>
<gene>
    <name evidence="9" type="primary">TMS1_1</name>
    <name evidence="10" type="synonym">TMS1_2</name>
    <name evidence="11" type="ORF">B0A54_12130</name>
    <name evidence="9" type="ORF">LTR82_007293</name>
    <name evidence="10" type="ORF">LTR91_002444</name>
</gene>
<dbReference type="EMBL" id="JASUXU010000019">
    <property type="protein sequence ID" value="KAK0321807.1"/>
    <property type="molecule type" value="Genomic_DNA"/>
</dbReference>
<feature type="transmembrane region" description="Helical" evidence="7">
    <location>
        <begin position="416"/>
        <end position="437"/>
    </location>
</feature>
<keyword evidence="8" id="KW-0732">Signal</keyword>
<feature type="transmembrane region" description="Helical" evidence="7">
    <location>
        <begin position="266"/>
        <end position="286"/>
    </location>
</feature>
<dbReference type="Proteomes" id="UP001168146">
    <property type="component" value="Unassembled WGS sequence"/>
</dbReference>
<feature type="transmembrane region" description="Helical" evidence="7">
    <location>
        <begin position="162"/>
        <end position="182"/>
    </location>
</feature>
<feature type="transmembrane region" description="Helical" evidence="7">
    <location>
        <begin position="49"/>
        <end position="66"/>
    </location>
</feature>
<reference evidence="9" key="2">
    <citation type="submission" date="2021-12" db="EMBL/GenBank/DDBJ databases">
        <title>Black yeast isolated from Biological Soil Crust.</title>
        <authorList>
            <person name="Kurbessoian T."/>
        </authorList>
    </citation>
    <scope>NUCLEOTIDE SEQUENCE</scope>
    <source>
        <strain evidence="9">CCFEE 5208</strain>
    </source>
</reference>
<evidence type="ECO:0000256" key="1">
    <source>
        <dbReference type="ARBA" id="ARBA00004141"/>
    </source>
</evidence>
<keyword evidence="13" id="KW-1185">Reference proteome</keyword>
<accession>A0A4U0UIJ6</accession>
<dbReference type="Proteomes" id="UP000310066">
    <property type="component" value="Unassembled WGS sequence"/>
</dbReference>
<evidence type="ECO:0000313" key="9">
    <source>
        <dbReference type="EMBL" id="KAK0321807.1"/>
    </source>
</evidence>
<dbReference type="STRING" id="329885.A0A4U0UIJ6"/>
<protein>
    <submittedName>
        <fullName evidence="9">Membrane protein tms1</fullName>
    </submittedName>
</protein>
<name>A0A4U0UIJ6_9PEZI</name>
<reference evidence="10" key="3">
    <citation type="submission" date="2023-06" db="EMBL/GenBank/DDBJ databases">
        <title>Black Yeasts Isolated from many extreme environments.</title>
        <authorList>
            <person name="Coleine C."/>
            <person name="Stajich J.E."/>
            <person name="Selbmann L."/>
        </authorList>
    </citation>
    <scope>NUCLEOTIDE SEQUENCE</scope>
    <source>
        <strain evidence="10">CCFEE 5200</strain>
    </source>
</reference>
<feature type="compositionally biased region" description="Acidic residues" evidence="6">
    <location>
        <begin position="389"/>
        <end position="400"/>
    </location>
</feature>
<dbReference type="OrthoDB" id="5963193at2759"/>
<comment type="subcellular location">
    <subcellularLocation>
        <location evidence="1">Membrane</location>
        <topology evidence="1">Multi-pass membrane protein</topology>
    </subcellularLocation>
</comment>
<evidence type="ECO:0000256" key="2">
    <source>
        <dbReference type="ARBA" id="ARBA00006665"/>
    </source>
</evidence>
<dbReference type="Proteomes" id="UP001175353">
    <property type="component" value="Unassembled WGS sequence"/>
</dbReference>
<keyword evidence="5 7" id="KW-0472">Membrane</keyword>
<evidence type="ECO:0000256" key="8">
    <source>
        <dbReference type="SAM" id="SignalP"/>
    </source>
</evidence>
<dbReference type="EMBL" id="JAUJLE010000011">
    <property type="protein sequence ID" value="KAK1010609.1"/>
    <property type="molecule type" value="Genomic_DNA"/>
</dbReference>
<reference evidence="11 12" key="1">
    <citation type="submission" date="2017-03" db="EMBL/GenBank/DDBJ databases">
        <title>Genomes of endolithic fungi from Antarctica.</title>
        <authorList>
            <person name="Coleine C."/>
            <person name="Masonjones S."/>
            <person name="Stajich J.E."/>
        </authorList>
    </citation>
    <scope>NUCLEOTIDE SEQUENCE [LARGE SCALE GENOMIC DNA]</scope>
    <source>
        <strain evidence="11 12">CCFEE 5311</strain>
    </source>
</reference>
<feature type="transmembrane region" description="Helical" evidence="7">
    <location>
        <begin position="306"/>
        <end position="323"/>
    </location>
</feature>
<dbReference type="PANTHER" id="PTHR10383:SF9">
    <property type="entry name" value="SERINE INCORPORATOR, ISOFORM F"/>
    <property type="match status" value="1"/>
</dbReference>
<evidence type="ECO:0000313" key="12">
    <source>
        <dbReference type="Proteomes" id="UP000310066"/>
    </source>
</evidence>
<comment type="caution">
    <text evidence="11">The sequence shown here is derived from an EMBL/GenBank/DDBJ whole genome shotgun (WGS) entry which is preliminary data.</text>
</comment>
<evidence type="ECO:0000313" key="11">
    <source>
        <dbReference type="EMBL" id="TKA35470.1"/>
    </source>
</evidence>
<keyword evidence="4 7" id="KW-1133">Transmembrane helix</keyword>
<evidence type="ECO:0000256" key="6">
    <source>
        <dbReference type="SAM" id="MobiDB-lite"/>
    </source>
</evidence>
<dbReference type="Pfam" id="PF03348">
    <property type="entry name" value="Serinc"/>
    <property type="match status" value="1"/>
</dbReference>
<dbReference type="EMBL" id="NAJP01000069">
    <property type="protein sequence ID" value="TKA35470.1"/>
    <property type="molecule type" value="Genomic_DNA"/>
</dbReference>
<sequence>MGALLSLPLLAIPSMGTVLSLGASCCGAATCSAVCSSCGNCQNSILTRIAYALILLLNSLLSWLMLTGWATKKLQGILLDYVTIDCAGKSCFGFAAVHRINFALGVFHFLLVILLLGVNNSRDKRAPIQNGFWGPKIVAWLGLIVLSFLIPNRFFEVWGNYVALVGAILFLLLGLVLLVDLAHTFAEYCIEKIEENDSGLWRGVLIGATLGMYLGSIALTIVMYIFFAHSGCSMNQAAITVNLILLLAISAMSVHPSIQASNPRAGLAQAATVSIYCTYLTFSAVAMEPDDQHCNPLVRAQGTRTASIVLGAVVTFVTCAYTTTRAATYGLALGTGKPAGYSPVVDSEEASTGGVGHGMVDTQPESRKAMRQEALRRAVQEGVLPASALDDDDEDDEDDDKTGKNKNDDEKNGTQYNYALFHVIFMLATAWIATLLTQNVGSDVGRDLGDFVPVGRTYWASWVKIVSSWVCYGIFGWTLGAPVWMPERFDYS</sequence>
<feature type="compositionally biased region" description="Basic and acidic residues" evidence="6">
    <location>
        <begin position="401"/>
        <end position="410"/>
    </location>
</feature>
<feature type="chain" id="PRO_5044609319" evidence="8">
    <location>
        <begin position="23"/>
        <end position="492"/>
    </location>
</feature>
<feature type="transmembrane region" description="Helical" evidence="7">
    <location>
        <begin position="131"/>
        <end position="150"/>
    </location>
</feature>
<feature type="signal peptide" evidence="8">
    <location>
        <begin position="1"/>
        <end position="22"/>
    </location>
</feature>
<keyword evidence="3 7" id="KW-0812">Transmembrane</keyword>
<evidence type="ECO:0000256" key="7">
    <source>
        <dbReference type="SAM" id="Phobius"/>
    </source>
</evidence>
<feature type="transmembrane region" description="Helical" evidence="7">
    <location>
        <begin position="203"/>
        <end position="227"/>
    </location>
</feature>
<dbReference type="InterPro" id="IPR005016">
    <property type="entry name" value="TDE1/TMS"/>
</dbReference>
<evidence type="ECO:0000256" key="4">
    <source>
        <dbReference type="ARBA" id="ARBA00022989"/>
    </source>
</evidence>
<feature type="region of interest" description="Disordered" evidence="6">
    <location>
        <begin position="344"/>
        <end position="410"/>
    </location>
</feature>
<dbReference type="GO" id="GO:0016020">
    <property type="term" value="C:membrane"/>
    <property type="evidence" value="ECO:0007669"/>
    <property type="project" value="UniProtKB-SubCell"/>
</dbReference>
<proteinExistence type="inferred from homology"/>
<evidence type="ECO:0000256" key="5">
    <source>
        <dbReference type="ARBA" id="ARBA00023136"/>
    </source>
</evidence>